<dbReference type="EMBL" id="JACYXZ010000003">
    <property type="protein sequence ID" value="MBD8870480.1"/>
    <property type="molecule type" value="Genomic_DNA"/>
</dbReference>
<comment type="caution">
    <text evidence="3">The sequence shown here is derived from an EMBL/GenBank/DDBJ whole genome shotgun (WGS) entry which is preliminary data.</text>
</comment>
<keyword evidence="2" id="KW-1133">Transmembrane helix</keyword>
<reference evidence="3" key="1">
    <citation type="submission" date="2020-09" db="EMBL/GenBank/DDBJ databases">
        <title>Nocardioides sp. strain MJB4 16S ribosomal RNA gene Genome sequencing and assembly.</title>
        <authorList>
            <person name="Kim I."/>
        </authorList>
    </citation>
    <scope>NUCLEOTIDE SEQUENCE</scope>
    <source>
        <strain evidence="3">MJB4</strain>
    </source>
</reference>
<evidence type="ECO:0000256" key="1">
    <source>
        <dbReference type="SAM" id="MobiDB-lite"/>
    </source>
</evidence>
<gene>
    <name evidence="3" type="ORF">IE331_12665</name>
</gene>
<dbReference type="RefSeq" id="WP_192143769.1">
    <property type="nucleotide sequence ID" value="NZ_JACYXZ010000003.1"/>
</dbReference>
<keyword evidence="2" id="KW-0472">Membrane</keyword>
<name>A0A927Q0C7_9ACTN</name>
<feature type="region of interest" description="Disordered" evidence="1">
    <location>
        <begin position="204"/>
        <end position="246"/>
    </location>
</feature>
<dbReference type="AlphaFoldDB" id="A0A927Q0C7"/>
<sequence>MYLSELRASLRRRWYVLVVLLGIAAGLCWFASGLVKPTYEVKASLVLIPPKTVETPDANRYLNLGSLSDSVEVLARSMLSEETAQDLERVAPGATYEVDKDDTTSAPILLVLVEAPDPASATDLLEAALARVSTNLAELQRSIGIDAGNQITVVQVAAGPEPEVNRKGQVRVLAVLAAGLLLGAALLTAAIDGLVLRRAQRRAAAEDAPDPVEDPPTTLTAVAAPDRPEPDAGEVVQRLRRRGLRG</sequence>
<proteinExistence type="predicted"/>
<evidence type="ECO:0000313" key="3">
    <source>
        <dbReference type="EMBL" id="MBD8870480.1"/>
    </source>
</evidence>
<protein>
    <recommendedName>
        <fullName evidence="5">Polysaccharide chain length determinant N-terminal domain-containing protein</fullName>
    </recommendedName>
</protein>
<evidence type="ECO:0008006" key="5">
    <source>
        <dbReference type="Google" id="ProtNLM"/>
    </source>
</evidence>
<organism evidence="3 4">
    <name type="scientific">Nocardioides donggukensis</name>
    <dbReference type="NCBI Taxonomy" id="2774019"/>
    <lineage>
        <taxon>Bacteria</taxon>
        <taxon>Bacillati</taxon>
        <taxon>Actinomycetota</taxon>
        <taxon>Actinomycetes</taxon>
        <taxon>Propionibacteriales</taxon>
        <taxon>Nocardioidaceae</taxon>
        <taxon>Nocardioides</taxon>
    </lineage>
</organism>
<feature type="transmembrane region" description="Helical" evidence="2">
    <location>
        <begin position="172"/>
        <end position="196"/>
    </location>
</feature>
<keyword evidence="4" id="KW-1185">Reference proteome</keyword>
<feature type="transmembrane region" description="Helical" evidence="2">
    <location>
        <begin position="14"/>
        <end position="35"/>
    </location>
</feature>
<evidence type="ECO:0000256" key="2">
    <source>
        <dbReference type="SAM" id="Phobius"/>
    </source>
</evidence>
<evidence type="ECO:0000313" key="4">
    <source>
        <dbReference type="Proteomes" id="UP000616839"/>
    </source>
</evidence>
<accession>A0A927Q0C7</accession>
<dbReference type="Proteomes" id="UP000616839">
    <property type="component" value="Unassembled WGS sequence"/>
</dbReference>
<keyword evidence="2" id="KW-0812">Transmembrane</keyword>